<name>A0ABS8N3H0_9CLOT</name>
<dbReference type="InterPro" id="IPR003251">
    <property type="entry name" value="Rr_diiron-bd_dom"/>
</dbReference>
<dbReference type="RefSeq" id="WP_150355578.1">
    <property type="nucleotide sequence ID" value="NZ_JAJJPB010000004.1"/>
</dbReference>
<reference evidence="2" key="1">
    <citation type="submission" date="2021-11" db="EMBL/GenBank/DDBJ databases">
        <authorList>
            <person name="Qingchun L."/>
            <person name="Dong Z."/>
            <person name="Zongwei Q."/>
            <person name="Jia Z."/>
            <person name="Duotao L."/>
        </authorList>
    </citation>
    <scope>NUCLEOTIDE SEQUENCE</scope>
    <source>
        <strain evidence="2">WLY-B-L2</strain>
    </source>
</reference>
<accession>A0ABS8N3H0</accession>
<dbReference type="EMBL" id="JAJJPB010000004">
    <property type="protein sequence ID" value="MCC9294327.1"/>
    <property type="molecule type" value="Genomic_DNA"/>
</dbReference>
<organism evidence="2 3">
    <name type="scientific">Clostridium aromativorans</name>
    <dbReference type="NCBI Taxonomy" id="2836848"/>
    <lineage>
        <taxon>Bacteria</taxon>
        <taxon>Bacillati</taxon>
        <taxon>Bacillota</taxon>
        <taxon>Clostridia</taxon>
        <taxon>Eubacteriales</taxon>
        <taxon>Clostridiaceae</taxon>
        <taxon>Clostridium</taxon>
    </lineage>
</organism>
<dbReference type="Gene3D" id="1.20.1260.10">
    <property type="match status" value="1"/>
</dbReference>
<gene>
    <name evidence="2" type="ORF">LN736_05495</name>
</gene>
<dbReference type="Pfam" id="PF02915">
    <property type="entry name" value="Rubrerythrin"/>
    <property type="match status" value="1"/>
</dbReference>
<evidence type="ECO:0000313" key="3">
    <source>
        <dbReference type="Proteomes" id="UP001165422"/>
    </source>
</evidence>
<comment type="caution">
    <text evidence="2">The sequence shown here is derived from an EMBL/GenBank/DDBJ whole genome shotgun (WGS) entry which is preliminary data.</text>
</comment>
<evidence type="ECO:0000313" key="2">
    <source>
        <dbReference type="EMBL" id="MCC9294327.1"/>
    </source>
</evidence>
<dbReference type="SUPFAM" id="SSF47240">
    <property type="entry name" value="Ferritin-like"/>
    <property type="match status" value="1"/>
</dbReference>
<keyword evidence="3" id="KW-1185">Reference proteome</keyword>
<protein>
    <submittedName>
        <fullName evidence="2">Ferritin-like domain-containing protein</fullName>
    </submittedName>
</protein>
<proteinExistence type="predicted"/>
<evidence type="ECO:0000259" key="1">
    <source>
        <dbReference type="Pfam" id="PF02915"/>
    </source>
</evidence>
<dbReference type="Proteomes" id="UP001165422">
    <property type="component" value="Unassembled WGS sequence"/>
</dbReference>
<dbReference type="InterPro" id="IPR009078">
    <property type="entry name" value="Ferritin-like_SF"/>
</dbReference>
<dbReference type="InterPro" id="IPR012347">
    <property type="entry name" value="Ferritin-like"/>
</dbReference>
<feature type="domain" description="Rubrerythrin diiron-binding" evidence="1">
    <location>
        <begin position="10"/>
        <end position="156"/>
    </location>
</feature>
<sequence length="161" mass="18522">MANNSFSILEMLKIAVLMEEEGYKFYTNGINHTTGKTQKFLKVAAGQEFVHKEKFQKLYDKISQNKEIESEYLLDSEVSGYLKGLIEDRVFDKSEQPEDAFKDLKTAIQHAVKTEELTVQVYSHMYEGISKKDAKDILSVILEEEKGHVAYFSKLLKDIVD</sequence>